<dbReference type="InterPro" id="IPR024232">
    <property type="entry name" value="SpoIIIAH"/>
</dbReference>
<reference evidence="1" key="1">
    <citation type="submission" date="2021-01" db="EMBL/GenBank/DDBJ databases">
        <title>Genomic Encyclopedia of Type Strains, Phase IV (KMG-IV): sequencing the most valuable type-strain genomes for metagenomic binning, comparative biology and taxonomic classification.</title>
        <authorList>
            <person name="Goeker M."/>
        </authorList>
    </citation>
    <scope>NUCLEOTIDE SEQUENCE</scope>
    <source>
        <strain evidence="1">DSM 23230</strain>
    </source>
</reference>
<proteinExistence type="predicted"/>
<protein>
    <submittedName>
        <fullName evidence="1">Stage III sporulation protein AH</fullName>
    </submittedName>
</protein>
<comment type="caution">
    <text evidence="1">The sequence shown here is derived from an EMBL/GenBank/DDBJ whole genome shotgun (WGS) entry which is preliminary data.</text>
</comment>
<dbReference type="AlphaFoldDB" id="A0A938XQ58"/>
<evidence type="ECO:0000313" key="1">
    <source>
        <dbReference type="EMBL" id="MBM7555228.1"/>
    </source>
</evidence>
<dbReference type="Gene3D" id="1.10.287.4300">
    <property type="entry name" value="Stage III sporulation protein AH-like"/>
    <property type="match status" value="1"/>
</dbReference>
<organism evidence="1 2">
    <name type="scientific">Halanaerobacter jeridensis</name>
    <dbReference type="NCBI Taxonomy" id="706427"/>
    <lineage>
        <taxon>Bacteria</taxon>
        <taxon>Bacillati</taxon>
        <taxon>Bacillota</taxon>
        <taxon>Clostridia</taxon>
        <taxon>Halanaerobiales</taxon>
        <taxon>Halobacteroidaceae</taxon>
        <taxon>Halanaerobacter</taxon>
    </lineage>
</organism>
<dbReference type="Pfam" id="PF12685">
    <property type="entry name" value="SpoIIIAH"/>
    <property type="match status" value="1"/>
</dbReference>
<keyword evidence="2" id="KW-1185">Reference proteome</keyword>
<dbReference type="EMBL" id="JAFBDQ010000001">
    <property type="protein sequence ID" value="MBM7555228.1"/>
    <property type="molecule type" value="Genomic_DNA"/>
</dbReference>
<sequence length="202" mass="22986">MINVIANQEIKRKFAWFLVLMLWVGMVTAVVVHRSEVDKDHIAKMSSAEGEVELNTEEQSSNVELSTSKSTILNVAKKKDSPEKKEDFFVEYRIEREQARSEQINLLREMINNPNSDKQLKSKAQSKLLDISNNIEEEMEIESLIRARGYQDGIAFIHNNSVEVIVASDNLKQQDVAQIGDLVKNTTDVNLKDITIIEKPAE</sequence>
<dbReference type="Proteomes" id="UP000774000">
    <property type="component" value="Unassembled WGS sequence"/>
</dbReference>
<evidence type="ECO:0000313" key="2">
    <source>
        <dbReference type="Proteomes" id="UP000774000"/>
    </source>
</evidence>
<name>A0A938XQ58_9FIRM</name>
<dbReference type="InterPro" id="IPR038503">
    <property type="entry name" value="SpoIIIAH_sf"/>
</dbReference>
<gene>
    <name evidence="1" type="ORF">JOC47_000052</name>
</gene>
<dbReference type="RefSeq" id="WP_204699956.1">
    <property type="nucleotide sequence ID" value="NZ_JAFBDQ010000001.1"/>
</dbReference>
<accession>A0A938XQ58</accession>